<accession>A0A0W0ZFV4</accession>
<dbReference type="AlphaFoldDB" id="A0A0W0ZFV4"/>
<gene>
    <name evidence="1" type="ORF">Lste_1022</name>
</gene>
<dbReference type="RefSeq" id="WP_058510006.1">
    <property type="nucleotide sequence ID" value="NZ_LNYY01000019.1"/>
</dbReference>
<dbReference type="Proteomes" id="UP000054926">
    <property type="component" value="Unassembled WGS sequence"/>
</dbReference>
<name>A0A0W0ZFV4_9GAMM</name>
<dbReference type="OrthoDB" id="5653448at2"/>
<dbReference type="EMBL" id="LNYY01000019">
    <property type="protein sequence ID" value="KTD67864.1"/>
    <property type="molecule type" value="Genomic_DNA"/>
</dbReference>
<organism evidence="1 2">
    <name type="scientific">Legionella steelei</name>
    <dbReference type="NCBI Taxonomy" id="947033"/>
    <lineage>
        <taxon>Bacteria</taxon>
        <taxon>Pseudomonadati</taxon>
        <taxon>Pseudomonadota</taxon>
        <taxon>Gammaproteobacteria</taxon>
        <taxon>Legionellales</taxon>
        <taxon>Legionellaceae</taxon>
        <taxon>Legionella</taxon>
    </lineage>
</organism>
<evidence type="ECO:0000313" key="1">
    <source>
        <dbReference type="EMBL" id="KTD67864.1"/>
    </source>
</evidence>
<dbReference type="STRING" id="947033.Lste_1022"/>
<sequence length="114" mass="13431">MKIETYEAKFGELTEQAMKLSNQFTSKALLQKEITTLSNEAVVFYKTNSDHKKSDYQLRIKIFLEFDNLLKSIKKDFDSQSDNNKKDSFFKKLKRIKNPDYYENIPSSERSVSL</sequence>
<proteinExistence type="predicted"/>
<comment type="caution">
    <text evidence="1">The sequence shown here is derived from an EMBL/GenBank/DDBJ whole genome shotgun (WGS) entry which is preliminary data.</text>
</comment>
<keyword evidence="2" id="KW-1185">Reference proteome</keyword>
<protein>
    <submittedName>
        <fullName evidence="1">Uncharacterized protein</fullName>
    </submittedName>
</protein>
<reference evidence="1 2" key="1">
    <citation type="submission" date="2015-11" db="EMBL/GenBank/DDBJ databases">
        <title>Genomic analysis of 38 Legionella species identifies large and diverse effector repertoires.</title>
        <authorList>
            <person name="Burstein D."/>
            <person name="Amaro F."/>
            <person name="Zusman T."/>
            <person name="Lifshitz Z."/>
            <person name="Cohen O."/>
            <person name="Gilbert J.A."/>
            <person name="Pupko T."/>
            <person name="Shuman H.A."/>
            <person name="Segal G."/>
        </authorList>
    </citation>
    <scope>NUCLEOTIDE SEQUENCE [LARGE SCALE GENOMIC DNA]</scope>
    <source>
        <strain evidence="1 2">IMVS3376</strain>
    </source>
</reference>
<evidence type="ECO:0000313" key="2">
    <source>
        <dbReference type="Proteomes" id="UP000054926"/>
    </source>
</evidence>
<dbReference type="PATRIC" id="fig|947033.5.peg.1092"/>